<reference evidence="2" key="1">
    <citation type="submission" date="2020-05" db="EMBL/GenBank/DDBJ databases">
        <authorList>
            <person name="Chiriac C."/>
            <person name="Salcher M."/>
            <person name="Ghai R."/>
            <person name="Kavagutti S V."/>
        </authorList>
    </citation>
    <scope>NUCLEOTIDE SEQUENCE</scope>
</reference>
<dbReference type="EMBL" id="CAESAN010000040">
    <property type="protein sequence ID" value="CAB4341712.1"/>
    <property type="molecule type" value="Genomic_DNA"/>
</dbReference>
<evidence type="ECO:0000256" key="1">
    <source>
        <dbReference type="SAM" id="MobiDB-lite"/>
    </source>
</evidence>
<gene>
    <name evidence="2" type="ORF">UFOPK3547_00635</name>
</gene>
<evidence type="ECO:0000313" key="2">
    <source>
        <dbReference type="EMBL" id="CAB4341712.1"/>
    </source>
</evidence>
<feature type="compositionally biased region" description="Low complexity" evidence="1">
    <location>
        <begin position="213"/>
        <end position="226"/>
    </location>
</feature>
<organism evidence="2">
    <name type="scientific">freshwater metagenome</name>
    <dbReference type="NCBI Taxonomy" id="449393"/>
    <lineage>
        <taxon>unclassified sequences</taxon>
        <taxon>metagenomes</taxon>
        <taxon>ecological metagenomes</taxon>
    </lineage>
</organism>
<proteinExistence type="predicted"/>
<dbReference type="AlphaFoldDB" id="A0A6J5ZKM2"/>
<sequence length="248" mass="26615">MRAAVIGAEFHLAADVQGGLADPVAGFRRQQAVIHRQDPRPRARRVKAAAEGAVLFDAKRVFELVAVAPLLDRGNDRLELKAVELADPPQRVLDLLALDLKLALVGEHLPRSAGMVGERLDPVGAGLNHLEWPRLRKCALALCHFDPHEVAGNGVANEDHVAAVAQCNARYPLAAVGKGFDPHLKAIAAVDPCALALCCWLIGHRSEDRSIESASRLRAATRAAPSGRGGDSRPDPRSSVKGRRAPRR</sequence>
<feature type="region of interest" description="Disordered" evidence="1">
    <location>
        <begin position="210"/>
        <end position="248"/>
    </location>
</feature>
<protein>
    <submittedName>
        <fullName evidence="2">Unannotated protein</fullName>
    </submittedName>
</protein>
<accession>A0A6J5ZKM2</accession>
<name>A0A6J5ZKM2_9ZZZZ</name>